<evidence type="ECO:0000256" key="3">
    <source>
        <dbReference type="ARBA" id="ARBA00023157"/>
    </source>
</evidence>
<feature type="compositionally biased region" description="Polar residues" evidence="4">
    <location>
        <begin position="252"/>
        <end position="267"/>
    </location>
</feature>
<dbReference type="InterPro" id="IPR004269">
    <property type="entry name" value="Folate_rcpt"/>
</dbReference>
<evidence type="ECO:0000313" key="7">
    <source>
        <dbReference type="EMBL" id="KAG7325954.1"/>
    </source>
</evidence>
<evidence type="ECO:0000259" key="6">
    <source>
        <dbReference type="Pfam" id="PF03024"/>
    </source>
</evidence>
<feature type="compositionally biased region" description="Polar residues" evidence="4">
    <location>
        <begin position="335"/>
        <end position="345"/>
    </location>
</feature>
<name>A0A9D3SNN1_9TELE</name>
<dbReference type="GO" id="GO:1902444">
    <property type="term" value="F:riboflavin binding"/>
    <property type="evidence" value="ECO:0007669"/>
    <property type="project" value="TreeGrafter"/>
</dbReference>
<feature type="chain" id="PRO_5039635631" description="Folate receptor-like domain-containing protein" evidence="5">
    <location>
        <begin position="19"/>
        <end position="611"/>
    </location>
</feature>
<keyword evidence="8" id="KW-1185">Reference proteome</keyword>
<feature type="region of interest" description="Disordered" evidence="4">
    <location>
        <begin position="193"/>
        <end position="278"/>
    </location>
</feature>
<gene>
    <name evidence="7" type="ORF">KOW79_010879</name>
</gene>
<protein>
    <recommendedName>
        <fullName evidence="6">Folate receptor-like domain-containing protein</fullName>
    </recommendedName>
</protein>
<feature type="compositionally biased region" description="Polar residues" evidence="4">
    <location>
        <begin position="193"/>
        <end position="217"/>
    </location>
</feature>
<feature type="compositionally biased region" description="Polar residues" evidence="4">
    <location>
        <begin position="309"/>
        <end position="320"/>
    </location>
</feature>
<dbReference type="GO" id="GO:0032217">
    <property type="term" value="F:riboflavin transmembrane transporter activity"/>
    <property type="evidence" value="ECO:0007669"/>
    <property type="project" value="TreeGrafter"/>
</dbReference>
<evidence type="ECO:0000256" key="1">
    <source>
        <dbReference type="ARBA" id="ARBA00007932"/>
    </source>
</evidence>
<feature type="signal peptide" evidence="5">
    <location>
        <begin position="1"/>
        <end position="18"/>
    </location>
</feature>
<dbReference type="OrthoDB" id="5982417at2759"/>
<dbReference type="PANTHER" id="PTHR10517">
    <property type="entry name" value="FOLATE RECEPTOR"/>
    <property type="match status" value="1"/>
</dbReference>
<feature type="region of interest" description="Disordered" evidence="4">
    <location>
        <begin position="307"/>
        <end position="347"/>
    </location>
</feature>
<evidence type="ECO:0000313" key="8">
    <source>
        <dbReference type="Proteomes" id="UP000824219"/>
    </source>
</evidence>
<dbReference type="InterPro" id="IPR018143">
    <property type="entry name" value="Folate_rcpt-like"/>
</dbReference>
<organism evidence="7 8">
    <name type="scientific">Hemibagrus wyckioides</name>
    <dbReference type="NCBI Taxonomy" id="337641"/>
    <lineage>
        <taxon>Eukaryota</taxon>
        <taxon>Metazoa</taxon>
        <taxon>Chordata</taxon>
        <taxon>Craniata</taxon>
        <taxon>Vertebrata</taxon>
        <taxon>Euteleostomi</taxon>
        <taxon>Actinopterygii</taxon>
        <taxon>Neopterygii</taxon>
        <taxon>Teleostei</taxon>
        <taxon>Ostariophysi</taxon>
        <taxon>Siluriformes</taxon>
        <taxon>Bagridae</taxon>
        <taxon>Hemibagrus</taxon>
    </lineage>
</organism>
<dbReference type="EMBL" id="JAHKSW010000012">
    <property type="protein sequence ID" value="KAG7325954.1"/>
    <property type="molecule type" value="Genomic_DNA"/>
</dbReference>
<keyword evidence="2 5" id="KW-0732">Signal</keyword>
<dbReference type="GO" id="GO:0009897">
    <property type="term" value="C:external side of plasma membrane"/>
    <property type="evidence" value="ECO:0007669"/>
    <property type="project" value="TreeGrafter"/>
</dbReference>
<feature type="domain" description="Folate receptor-like" evidence="6">
    <location>
        <begin position="376"/>
        <end position="541"/>
    </location>
</feature>
<comment type="similarity">
    <text evidence="1">Belongs to the folate receptor family.</text>
</comment>
<evidence type="ECO:0000256" key="5">
    <source>
        <dbReference type="SAM" id="SignalP"/>
    </source>
</evidence>
<dbReference type="PANTHER" id="PTHR10517:SF25">
    <property type="entry name" value="RETBINDIN ISOFORM X1"/>
    <property type="match status" value="1"/>
</dbReference>
<comment type="caution">
    <text evidence="7">The sequence shown here is derived from an EMBL/GenBank/DDBJ whole genome shotgun (WGS) entry which is preliminary data.</text>
</comment>
<evidence type="ECO:0000256" key="2">
    <source>
        <dbReference type="ARBA" id="ARBA00022729"/>
    </source>
</evidence>
<dbReference type="Proteomes" id="UP000824219">
    <property type="component" value="Linkage Group LG12"/>
</dbReference>
<keyword evidence="3" id="KW-1015">Disulfide bond</keyword>
<dbReference type="GO" id="GO:0038023">
    <property type="term" value="F:signaling receptor activity"/>
    <property type="evidence" value="ECO:0007669"/>
    <property type="project" value="TreeGrafter"/>
</dbReference>
<feature type="compositionally biased region" description="Basic residues" evidence="4">
    <location>
        <begin position="585"/>
        <end position="597"/>
    </location>
</feature>
<proteinExistence type="inferred from homology"/>
<dbReference type="Pfam" id="PF03024">
    <property type="entry name" value="Folate_rec"/>
    <property type="match status" value="1"/>
</dbReference>
<evidence type="ECO:0000256" key="4">
    <source>
        <dbReference type="SAM" id="MobiDB-lite"/>
    </source>
</evidence>
<feature type="compositionally biased region" description="Basic and acidic residues" evidence="4">
    <location>
        <begin position="321"/>
        <end position="334"/>
    </location>
</feature>
<accession>A0A9D3SNN1</accession>
<reference evidence="7 8" key="1">
    <citation type="submission" date="2021-06" db="EMBL/GenBank/DDBJ databases">
        <title>Chromosome-level genome assembly of the red-tail catfish (Hemibagrus wyckioides).</title>
        <authorList>
            <person name="Shao F."/>
        </authorList>
    </citation>
    <scope>NUCLEOTIDE SEQUENCE [LARGE SCALE GENOMIC DNA]</scope>
    <source>
        <strain evidence="7">EC202008001</strain>
        <tissue evidence="7">Blood</tissue>
    </source>
</reference>
<feature type="region of interest" description="Disordered" evidence="4">
    <location>
        <begin position="578"/>
        <end position="611"/>
    </location>
</feature>
<sequence>MLLSCSIFLYRLIKLTISGTTYNYKVYQQPGVPGVPTTRCTRCTNNQVYQQPGVPTTRCTRCTNNQVYQQPGVPGVPTTRCTNNQAHQEYQQPGVPGVPTTRSTNNQVYQEYQQPGVPTTRCTNNQVYQEYQQPGVPTTRCTRSTNNQVYQEYQQPGVPTTRCTNNQVYQEYQQPGVPTTRCTRCTNNQAHQEYQQPGVPTTRCTRSTNNQAHQEYQQPGVPGVPTTRRTRSTNNQVYQEYQQSGAPGVPTTRCTRSTNNQAHQEYQQPGIPGVPTTRSINNQAHQEYQQSVDDESPRLEGRFELFLGSSETADGETSTPAERKQEKRQKERNQVENLQQDSGNPSRLGEMVIPSAFVFAYWASFLLEFGWCRDGVCLQDGRHKPMPSPEPSLRECMLYKENACCSEQDIEDLTAPTDSVPWDRCGSLSPVCEGFLKRVICFYRCSPNATYWPHPQHGSSLRAVPLCHSFCRDWYEVCKSDLTCARDWTSDPRGLNCTGSCIPYQQMYQHGRDLCESFWGDAFMMVEDETVEVKGHGCGCLNLDASDREVIAALRMQKDDPDEMDTTKHHGRTLCAHRAASAPQHRNHDKSLLHKRSAPSEHDPEGSGSGF</sequence>
<feature type="compositionally biased region" description="Polar residues" evidence="4">
    <location>
        <begin position="232"/>
        <end position="245"/>
    </location>
</feature>
<dbReference type="AlphaFoldDB" id="A0A9D3SNN1"/>